<feature type="non-terminal residue" evidence="2">
    <location>
        <position position="1"/>
    </location>
</feature>
<feature type="region of interest" description="Disordered" evidence="1">
    <location>
        <begin position="33"/>
        <end position="58"/>
    </location>
</feature>
<dbReference type="AlphaFoldDB" id="A0A0C9ZLX4"/>
<feature type="compositionally biased region" description="Acidic residues" evidence="1">
    <location>
        <begin position="45"/>
        <end position="57"/>
    </location>
</feature>
<reference evidence="2 3" key="1">
    <citation type="submission" date="2014-04" db="EMBL/GenBank/DDBJ databases">
        <authorList>
            <consortium name="DOE Joint Genome Institute"/>
            <person name="Kuo A."/>
            <person name="Kohler A."/>
            <person name="Costa M.D."/>
            <person name="Nagy L.G."/>
            <person name="Floudas D."/>
            <person name="Copeland A."/>
            <person name="Barry K.W."/>
            <person name="Cichocki N."/>
            <person name="Veneault-Fourrey C."/>
            <person name="LaButti K."/>
            <person name="Lindquist E.A."/>
            <person name="Lipzen A."/>
            <person name="Lundell T."/>
            <person name="Morin E."/>
            <person name="Murat C."/>
            <person name="Sun H."/>
            <person name="Tunlid A."/>
            <person name="Henrissat B."/>
            <person name="Grigoriev I.V."/>
            <person name="Hibbett D.S."/>
            <person name="Martin F."/>
            <person name="Nordberg H.P."/>
            <person name="Cantor M.N."/>
            <person name="Hua S.X."/>
        </authorList>
    </citation>
    <scope>NUCLEOTIDE SEQUENCE [LARGE SCALE GENOMIC DNA]</scope>
    <source>
        <strain evidence="2 3">441</strain>
    </source>
</reference>
<evidence type="ECO:0000313" key="3">
    <source>
        <dbReference type="Proteomes" id="UP000054018"/>
    </source>
</evidence>
<dbReference type="Proteomes" id="UP000054018">
    <property type="component" value="Unassembled WGS sequence"/>
</dbReference>
<name>A0A0C9ZLX4_9AGAM</name>
<protein>
    <submittedName>
        <fullName evidence="2">Uncharacterized protein</fullName>
    </submittedName>
</protein>
<evidence type="ECO:0000313" key="2">
    <source>
        <dbReference type="EMBL" id="KIK30471.1"/>
    </source>
</evidence>
<sequence>KDVPPHLATARTEVRHDIEALVERVRAVAMAENRPTTPGSHIDWAGDEDDSLPDLDDWGVTTTHIMADEERDE</sequence>
<feature type="non-terminal residue" evidence="2">
    <location>
        <position position="73"/>
    </location>
</feature>
<dbReference type="EMBL" id="KN833686">
    <property type="protein sequence ID" value="KIK30471.1"/>
    <property type="molecule type" value="Genomic_DNA"/>
</dbReference>
<gene>
    <name evidence="2" type="ORF">PISMIDRAFT_64652</name>
</gene>
<dbReference type="OrthoDB" id="3267789at2759"/>
<organism evidence="2 3">
    <name type="scientific">Pisolithus microcarpus 441</name>
    <dbReference type="NCBI Taxonomy" id="765257"/>
    <lineage>
        <taxon>Eukaryota</taxon>
        <taxon>Fungi</taxon>
        <taxon>Dikarya</taxon>
        <taxon>Basidiomycota</taxon>
        <taxon>Agaricomycotina</taxon>
        <taxon>Agaricomycetes</taxon>
        <taxon>Agaricomycetidae</taxon>
        <taxon>Boletales</taxon>
        <taxon>Sclerodermatineae</taxon>
        <taxon>Pisolithaceae</taxon>
        <taxon>Pisolithus</taxon>
    </lineage>
</organism>
<dbReference type="HOGENOM" id="CLU_2711683_0_0_1"/>
<proteinExistence type="predicted"/>
<evidence type="ECO:0000256" key="1">
    <source>
        <dbReference type="SAM" id="MobiDB-lite"/>
    </source>
</evidence>
<dbReference type="STRING" id="765257.A0A0C9ZLX4"/>
<keyword evidence="3" id="KW-1185">Reference proteome</keyword>
<reference evidence="3" key="2">
    <citation type="submission" date="2015-01" db="EMBL/GenBank/DDBJ databases">
        <title>Evolutionary Origins and Diversification of the Mycorrhizal Mutualists.</title>
        <authorList>
            <consortium name="DOE Joint Genome Institute"/>
            <consortium name="Mycorrhizal Genomics Consortium"/>
            <person name="Kohler A."/>
            <person name="Kuo A."/>
            <person name="Nagy L.G."/>
            <person name="Floudas D."/>
            <person name="Copeland A."/>
            <person name="Barry K.W."/>
            <person name="Cichocki N."/>
            <person name="Veneault-Fourrey C."/>
            <person name="LaButti K."/>
            <person name="Lindquist E.A."/>
            <person name="Lipzen A."/>
            <person name="Lundell T."/>
            <person name="Morin E."/>
            <person name="Murat C."/>
            <person name="Riley R."/>
            <person name="Ohm R."/>
            <person name="Sun H."/>
            <person name="Tunlid A."/>
            <person name="Henrissat B."/>
            <person name="Grigoriev I.V."/>
            <person name="Hibbett D.S."/>
            <person name="Martin F."/>
        </authorList>
    </citation>
    <scope>NUCLEOTIDE SEQUENCE [LARGE SCALE GENOMIC DNA]</scope>
    <source>
        <strain evidence="3">441</strain>
    </source>
</reference>
<accession>A0A0C9ZLX4</accession>